<comment type="caution">
    <text evidence="1">The sequence shown here is derived from an EMBL/GenBank/DDBJ whole genome shotgun (WGS) entry which is preliminary data.</text>
</comment>
<name>G5IIZ1_9FIRM</name>
<accession>G5IIZ1</accession>
<evidence type="ECO:0000313" key="2">
    <source>
        <dbReference type="Proteomes" id="UP000005384"/>
    </source>
</evidence>
<evidence type="ECO:0000313" key="1">
    <source>
        <dbReference type="EMBL" id="EHI58505.1"/>
    </source>
</evidence>
<sequence>MTYTEFIKNHKTHYEIVKLKQQGKTYKEIAYDTNLSAGRVIQKYYQFLYKLNKCYCCYLNSIKIEINLYDIMNFYENPALSAAYLEENYQAYLNTFRVGEPVMFGYYKDFPDYRKLSDAQILTLEKQILEAKECQNKTFTVIGKELDLSKEKAKCIYDHYYRKKVLSAIDRIQPMVNFSYSGYVFHYSHTERKRWQLILSEYAELLQDLMD</sequence>
<dbReference type="PATRIC" id="fig|742737.3.peg.3443"/>
<evidence type="ECO:0008006" key="3">
    <source>
        <dbReference type="Google" id="ProtNLM"/>
    </source>
</evidence>
<dbReference type="Proteomes" id="UP000005384">
    <property type="component" value="Unassembled WGS sequence"/>
</dbReference>
<protein>
    <recommendedName>
        <fullName evidence="3">RNA polymerase sigma-70 region 4 domain-containing protein</fullName>
    </recommendedName>
</protein>
<proteinExistence type="predicted"/>
<keyword evidence="2" id="KW-1185">Reference proteome</keyword>
<dbReference type="HOGENOM" id="CLU_1303486_0_0_9"/>
<reference evidence="1 2" key="1">
    <citation type="submission" date="2011-08" db="EMBL/GenBank/DDBJ databases">
        <title>The Genome Sequence of Clostridium hathewayi WAL-18680.</title>
        <authorList>
            <consortium name="The Broad Institute Genome Sequencing Platform"/>
            <person name="Earl A."/>
            <person name="Ward D."/>
            <person name="Feldgarden M."/>
            <person name="Gevers D."/>
            <person name="Finegold S.M."/>
            <person name="Summanen P.H."/>
            <person name="Molitoris D.R."/>
            <person name="Song M."/>
            <person name="Daigneault M."/>
            <person name="Allen-Vercoe E."/>
            <person name="Young S.K."/>
            <person name="Zeng Q."/>
            <person name="Gargeya S."/>
            <person name="Fitzgerald M."/>
            <person name="Haas B."/>
            <person name="Abouelleil A."/>
            <person name="Alvarado L."/>
            <person name="Arachchi H.M."/>
            <person name="Berlin A."/>
            <person name="Brown A."/>
            <person name="Chapman S.B."/>
            <person name="Chen Z."/>
            <person name="Dunbar C."/>
            <person name="Freedman E."/>
            <person name="Gearin G."/>
            <person name="Gellesch M."/>
            <person name="Goldberg J."/>
            <person name="Griggs A."/>
            <person name="Gujja S."/>
            <person name="Heiman D."/>
            <person name="Howarth C."/>
            <person name="Larson L."/>
            <person name="Lui A."/>
            <person name="MacDonald P.J.P."/>
            <person name="Montmayeur A."/>
            <person name="Murphy C."/>
            <person name="Neiman D."/>
            <person name="Pearson M."/>
            <person name="Priest M."/>
            <person name="Roberts A."/>
            <person name="Saif S."/>
            <person name="Shea T."/>
            <person name="Shenoy N."/>
            <person name="Sisk P."/>
            <person name="Stolte C."/>
            <person name="Sykes S."/>
            <person name="Wortman J."/>
            <person name="Nusbaum C."/>
            <person name="Birren B."/>
        </authorList>
    </citation>
    <scope>NUCLEOTIDE SEQUENCE [LARGE SCALE GENOMIC DNA]</scope>
    <source>
        <strain evidence="1 2">WAL-18680</strain>
    </source>
</reference>
<organism evidence="1 2">
    <name type="scientific">Hungatella hathewayi WAL-18680</name>
    <dbReference type="NCBI Taxonomy" id="742737"/>
    <lineage>
        <taxon>Bacteria</taxon>
        <taxon>Bacillati</taxon>
        <taxon>Bacillota</taxon>
        <taxon>Clostridia</taxon>
        <taxon>Lachnospirales</taxon>
        <taxon>Lachnospiraceae</taxon>
        <taxon>Hungatella</taxon>
    </lineage>
</organism>
<dbReference type="EMBL" id="ADLN01000096">
    <property type="protein sequence ID" value="EHI58505.1"/>
    <property type="molecule type" value="Genomic_DNA"/>
</dbReference>
<dbReference type="AlphaFoldDB" id="G5IIZ1"/>
<gene>
    <name evidence="1" type="ORF">HMPREF9473_03464</name>
</gene>